<accession>A0A9J7AR82</accession>
<keyword evidence="16 19" id="KW-0961">Cell wall biogenesis/degradation</keyword>
<comment type="catalytic activity">
    <reaction evidence="18 19">
        <text>UDP-N-acetyl-alpha-D-muramate + NADP(+) = UDP-N-acetyl-3-O-(1-carboxyvinyl)-alpha-D-glucosamine + NADPH + H(+)</text>
        <dbReference type="Rhea" id="RHEA:12248"/>
        <dbReference type="ChEBI" id="CHEBI:15378"/>
        <dbReference type="ChEBI" id="CHEBI:57783"/>
        <dbReference type="ChEBI" id="CHEBI:58349"/>
        <dbReference type="ChEBI" id="CHEBI:68483"/>
        <dbReference type="ChEBI" id="CHEBI:70757"/>
        <dbReference type="EC" id="1.3.1.98"/>
    </reaction>
</comment>
<evidence type="ECO:0000256" key="6">
    <source>
        <dbReference type="ARBA" id="ARBA00015188"/>
    </source>
</evidence>
<gene>
    <name evidence="19 22" type="primary">murB</name>
    <name evidence="22" type="ORF">NUH88_16990</name>
</gene>
<evidence type="ECO:0000256" key="9">
    <source>
        <dbReference type="ARBA" id="ARBA00022630"/>
    </source>
</evidence>
<name>A0A9J7AR82_9PROT</name>
<feature type="compositionally biased region" description="Basic and acidic residues" evidence="20">
    <location>
        <begin position="217"/>
        <end position="228"/>
    </location>
</feature>
<dbReference type="InterPro" id="IPR036635">
    <property type="entry name" value="MurB_C_sf"/>
</dbReference>
<evidence type="ECO:0000313" key="22">
    <source>
        <dbReference type="EMBL" id="UUX49089.1"/>
    </source>
</evidence>
<keyword evidence="15 19" id="KW-0131">Cell cycle</keyword>
<evidence type="ECO:0000256" key="17">
    <source>
        <dbReference type="ARBA" id="ARBA00031026"/>
    </source>
</evidence>
<dbReference type="GO" id="GO:0008762">
    <property type="term" value="F:UDP-N-acetylmuramate dehydrogenase activity"/>
    <property type="evidence" value="ECO:0007669"/>
    <property type="project" value="UniProtKB-UniRule"/>
</dbReference>
<evidence type="ECO:0000256" key="5">
    <source>
        <dbReference type="ARBA" id="ARBA00012518"/>
    </source>
</evidence>
<dbReference type="InterPro" id="IPR036318">
    <property type="entry name" value="FAD-bd_PCMH-like_sf"/>
</dbReference>
<comment type="function">
    <text evidence="2 19">Cell wall formation.</text>
</comment>
<evidence type="ECO:0000256" key="1">
    <source>
        <dbReference type="ARBA" id="ARBA00001974"/>
    </source>
</evidence>
<dbReference type="SUPFAM" id="SSF56176">
    <property type="entry name" value="FAD-binding/transporter-associated domain-like"/>
    <property type="match status" value="1"/>
</dbReference>
<dbReference type="Pfam" id="PF02873">
    <property type="entry name" value="MurB_C"/>
    <property type="match status" value="1"/>
</dbReference>
<dbReference type="EMBL" id="CP102480">
    <property type="protein sequence ID" value="UUX49089.1"/>
    <property type="molecule type" value="Genomic_DNA"/>
</dbReference>
<dbReference type="NCBIfam" id="TIGR00179">
    <property type="entry name" value="murB"/>
    <property type="match status" value="1"/>
</dbReference>
<keyword evidence="23" id="KW-1185">Reference proteome</keyword>
<evidence type="ECO:0000256" key="7">
    <source>
        <dbReference type="ARBA" id="ARBA00022490"/>
    </source>
</evidence>
<evidence type="ECO:0000256" key="13">
    <source>
        <dbReference type="ARBA" id="ARBA00022984"/>
    </source>
</evidence>
<keyword evidence="9 19" id="KW-0285">Flavoprotein</keyword>
<evidence type="ECO:0000256" key="15">
    <source>
        <dbReference type="ARBA" id="ARBA00023306"/>
    </source>
</evidence>
<dbReference type="HAMAP" id="MF_00037">
    <property type="entry name" value="MurB"/>
    <property type="match status" value="1"/>
</dbReference>
<dbReference type="PANTHER" id="PTHR21071">
    <property type="entry name" value="UDP-N-ACETYLENOLPYRUVOYLGLUCOSAMINE REDUCTASE"/>
    <property type="match status" value="1"/>
</dbReference>
<evidence type="ECO:0000256" key="8">
    <source>
        <dbReference type="ARBA" id="ARBA00022618"/>
    </source>
</evidence>
<dbReference type="InterPro" id="IPR016166">
    <property type="entry name" value="FAD-bd_PCMH"/>
</dbReference>
<feature type="region of interest" description="Disordered" evidence="20">
    <location>
        <begin position="217"/>
        <end position="236"/>
    </location>
</feature>
<dbReference type="GO" id="GO:0071555">
    <property type="term" value="P:cell wall organization"/>
    <property type="evidence" value="ECO:0007669"/>
    <property type="project" value="UniProtKB-KW"/>
</dbReference>
<keyword evidence="11 19" id="KW-0521">NADP</keyword>
<evidence type="ECO:0000256" key="18">
    <source>
        <dbReference type="ARBA" id="ARBA00048914"/>
    </source>
</evidence>
<evidence type="ECO:0000256" key="20">
    <source>
        <dbReference type="SAM" id="MobiDB-lite"/>
    </source>
</evidence>
<evidence type="ECO:0000256" key="19">
    <source>
        <dbReference type="HAMAP-Rule" id="MF_00037"/>
    </source>
</evidence>
<dbReference type="Gene3D" id="3.30.43.10">
    <property type="entry name" value="Uridine Diphospho-n-acetylenolpyruvylglucosamine Reductase, domain 2"/>
    <property type="match status" value="1"/>
</dbReference>
<dbReference type="Gene3D" id="3.90.78.10">
    <property type="entry name" value="UDP-N-acetylenolpyruvoylglucosamine reductase, C-terminal domain"/>
    <property type="match status" value="1"/>
</dbReference>
<dbReference type="NCBIfam" id="NF010480">
    <property type="entry name" value="PRK13905.1"/>
    <property type="match status" value="1"/>
</dbReference>
<keyword evidence="13 19" id="KW-0573">Peptidoglycan synthesis</keyword>
<keyword evidence="10 19" id="KW-0274">FAD</keyword>
<dbReference type="Gene3D" id="3.30.465.10">
    <property type="match status" value="1"/>
</dbReference>
<dbReference type="GO" id="GO:0005829">
    <property type="term" value="C:cytosol"/>
    <property type="evidence" value="ECO:0007669"/>
    <property type="project" value="TreeGrafter"/>
</dbReference>
<proteinExistence type="inferred from homology"/>
<keyword evidence="7 19" id="KW-0963">Cytoplasm</keyword>
<evidence type="ECO:0000256" key="2">
    <source>
        <dbReference type="ARBA" id="ARBA00003921"/>
    </source>
</evidence>
<feature type="active site" evidence="19">
    <location>
        <position position="182"/>
    </location>
</feature>
<dbReference type="GO" id="GO:0008360">
    <property type="term" value="P:regulation of cell shape"/>
    <property type="evidence" value="ECO:0007669"/>
    <property type="project" value="UniProtKB-KW"/>
</dbReference>
<dbReference type="AlphaFoldDB" id="A0A9J7AR82"/>
<keyword evidence="8 19" id="KW-0132">Cell division</keyword>
<comment type="pathway">
    <text evidence="4 19">Cell wall biogenesis; peptidoglycan biosynthesis.</text>
</comment>
<dbReference type="Pfam" id="PF01565">
    <property type="entry name" value="FAD_binding_4"/>
    <property type="match status" value="1"/>
</dbReference>
<comment type="similarity">
    <text evidence="19">Belongs to the MurB family.</text>
</comment>
<dbReference type="Proteomes" id="UP001060336">
    <property type="component" value="Chromosome"/>
</dbReference>
<dbReference type="GO" id="GO:0071949">
    <property type="term" value="F:FAD binding"/>
    <property type="evidence" value="ECO:0007669"/>
    <property type="project" value="InterPro"/>
</dbReference>
<protein>
    <recommendedName>
        <fullName evidence="6 19">UDP-N-acetylenolpyruvoylglucosamine reductase</fullName>
        <ecNumber evidence="5 19">1.3.1.98</ecNumber>
    </recommendedName>
    <alternativeName>
        <fullName evidence="17 19">UDP-N-acetylmuramate dehydrogenase</fullName>
    </alternativeName>
</protein>
<sequence>MTMAALRSNDNMPLIQRLPEVRGRYQENVDLSQQTWFRVGGPAEVVFRPEDAEDLAAFLRGKPADVPVTVIGVTSNLLIRDGGIPGVVVRLGRGFNQISFGADMVTAGAAVLDLNLAKAALAEGRDGLAFMSGIPGSIGGGLRMNAGAYGHEFKDVLFSAELVTGDGILRRVPAGTLGMSYRHTDAPADWIFTAATFLAPAGDKEEIARAMEEIKQARESSQPIRERTGGSTFANPDGGKAWQLIDAAGCRGLRVGGAMVSEQHCNFLINTGTATASDIETLGETVRRRVKDASGVELRWEIRRIGLNRQGESA</sequence>
<dbReference type="KEGG" id="naci:NUH88_16990"/>
<reference evidence="22" key="1">
    <citation type="submission" date="2022-08" db="EMBL/GenBank/DDBJ databases">
        <title>Nisaea acidiphila sp. nov., isolated from a marine algal debris and emended description of the genus Nisaea Urios et al. 2008.</title>
        <authorList>
            <person name="Kwon K."/>
        </authorList>
    </citation>
    <scope>NUCLEOTIDE SEQUENCE</scope>
    <source>
        <strain evidence="22">MEBiC11861</strain>
    </source>
</reference>
<keyword evidence="14 19" id="KW-0560">Oxidoreductase</keyword>
<dbReference type="SUPFAM" id="SSF56194">
    <property type="entry name" value="Uridine diphospho-N-Acetylenolpyruvylglucosamine reductase, MurB, C-terminal domain"/>
    <property type="match status" value="1"/>
</dbReference>
<evidence type="ECO:0000256" key="11">
    <source>
        <dbReference type="ARBA" id="ARBA00022857"/>
    </source>
</evidence>
<dbReference type="InterPro" id="IPR016167">
    <property type="entry name" value="FAD-bd_PCMH_sub1"/>
</dbReference>
<feature type="active site" evidence="19">
    <location>
        <position position="301"/>
    </location>
</feature>
<evidence type="ECO:0000256" key="12">
    <source>
        <dbReference type="ARBA" id="ARBA00022960"/>
    </source>
</evidence>
<dbReference type="InterPro" id="IPR006094">
    <property type="entry name" value="Oxid_FAD_bind_N"/>
</dbReference>
<evidence type="ECO:0000256" key="14">
    <source>
        <dbReference type="ARBA" id="ARBA00023002"/>
    </source>
</evidence>
<dbReference type="GO" id="GO:0009252">
    <property type="term" value="P:peptidoglycan biosynthetic process"/>
    <property type="evidence" value="ECO:0007669"/>
    <property type="project" value="UniProtKB-UniRule"/>
</dbReference>
<evidence type="ECO:0000259" key="21">
    <source>
        <dbReference type="PROSITE" id="PS51387"/>
    </source>
</evidence>
<dbReference type="GO" id="GO:0051301">
    <property type="term" value="P:cell division"/>
    <property type="evidence" value="ECO:0007669"/>
    <property type="project" value="UniProtKB-KW"/>
</dbReference>
<evidence type="ECO:0000256" key="16">
    <source>
        <dbReference type="ARBA" id="ARBA00023316"/>
    </source>
</evidence>
<dbReference type="InterPro" id="IPR003170">
    <property type="entry name" value="MurB"/>
</dbReference>
<evidence type="ECO:0000256" key="4">
    <source>
        <dbReference type="ARBA" id="ARBA00004752"/>
    </source>
</evidence>
<dbReference type="EC" id="1.3.1.98" evidence="5 19"/>
<comment type="cofactor">
    <cofactor evidence="1 19">
        <name>FAD</name>
        <dbReference type="ChEBI" id="CHEBI:57692"/>
    </cofactor>
</comment>
<feature type="domain" description="FAD-binding PCMH-type" evidence="21">
    <location>
        <begin position="38"/>
        <end position="202"/>
    </location>
</feature>
<feature type="active site" description="Proton donor" evidence="19">
    <location>
        <position position="231"/>
    </location>
</feature>
<evidence type="ECO:0000313" key="23">
    <source>
        <dbReference type="Proteomes" id="UP001060336"/>
    </source>
</evidence>
<dbReference type="InterPro" id="IPR016169">
    <property type="entry name" value="FAD-bd_PCMH_sub2"/>
</dbReference>
<evidence type="ECO:0000256" key="3">
    <source>
        <dbReference type="ARBA" id="ARBA00004496"/>
    </source>
</evidence>
<dbReference type="PANTHER" id="PTHR21071:SF4">
    <property type="entry name" value="UDP-N-ACETYLENOLPYRUVOYLGLUCOSAMINE REDUCTASE"/>
    <property type="match status" value="1"/>
</dbReference>
<keyword evidence="12 19" id="KW-0133">Cell shape</keyword>
<dbReference type="PROSITE" id="PS51387">
    <property type="entry name" value="FAD_PCMH"/>
    <property type="match status" value="1"/>
</dbReference>
<organism evidence="22 23">
    <name type="scientific">Nisaea acidiphila</name>
    <dbReference type="NCBI Taxonomy" id="1862145"/>
    <lineage>
        <taxon>Bacteria</taxon>
        <taxon>Pseudomonadati</taxon>
        <taxon>Pseudomonadota</taxon>
        <taxon>Alphaproteobacteria</taxon>
        <taxon>Rhodospirillales</taxon>
        <taxon>Thalassobaculaceae</taxon>
        <taxon>Nisaea</taxon>
    </lineage>
</organism>
<comment type="subcellular location">
    <subcellularLocation>
        <location evidence="3 19">Cytoplasm</location>
    </subcellularLocation>
</comment>
<dbReference type="InterPro" id="IPR011601">
    <property type="entry name" value="MurB_C"/>
</dbReference>
<evidence type="ECO:0000256" key="10">
    <source>
        <dbReference type="ARBA" id="ARBA00022827"/>
    </source>
</evidence>